<reference evidence="1 2" key="1">
    <citation type="submission" date="2016-01" db="EMBL/GenBank/DDBJ databases">
        <title>Genome sequence of Clostridium neopropionicum X4, DSM-3847.</title>
        <authorList>
            <person name="Poehlein A."/>
            <person name="Beck M.H."/>
            <person name="Bengelsdorf F.R."/>
            <person name="Daniel R."/>
            <person name="Duerre P."/>
        </authorList>
    </citation>
    <scope>NUCLEOTIDE SEQUENCE [LARGE SCALE GENOMIC DNA]</scope>
    <source>
        <strain evidence="1 2">DSM-3847</strain>
    </source>
</reference>
<evidence type="ECO:0000313" key="2">
    <source>
        <dbReference type="Proteomes" id="UP000070539"/>
    </source>
</evidence>
<keyword evidence="2" id="KW-1185">Reference proteome</keyword>
<evidence type="ECO:0000313" key="1">
    <source>
        <dbReference type="EMBL" id="KXL52177.1"/>
    </source>
</evidence>
<organism evidence="1 2">
    <name type="scientific">Anaerotignum neopropionicum</name>
    <dbReference type="NCBI Taxonomy" id="36847"/>
    <lineage>
        <taxon>Bacteria</taxon>
        <taxon>Bacillati</taxon>
        <taxon>Bacillota</taxon>
        <taxon>Clostridia</taxon>
        <taxon>Lachnospirales</taxon>
        <taxon>Anaerotignaceae</taxon>
        <taxon>Anaerotignum</taxon>
    </lineage>
</organism>
<protein>
    <submittedName>
        <fullName evidence="1">Uncharacterized protein</fullName>
    </submittedName>
</protein>
<accession>A0A136WCD9</accession>
<comment type="caution">
    <text evidence="1">The sequence shown here is derived from an EMBL/GenBank/DDBJ whole genome shotgun (WGS) entry which is preliminary data.</text>
</comment>
<dbReference type="AlphaFoldDB" id="A0A136WCD9"/>
<dbReference type="RefSeq" id="WP_157723559.1">
    <property type="nucleotide sequence ID" value="NZ_LRVM01000009.1"/>
</dbReference>
<gene>
    <name evidence="1" type="ORF">CLNEO_23420</name>
</gene>
<proteinExistence type="predicted"/>
<dbReference type="EMBL" id="LRVM01000009">
    <property type="protein sequence ID" value="KXL52177.1"/>
    <property type="molecule type" value="Genomic_DNA"/>
</dbReference>
<dbReference type="Proteomes" id="UP000070539">
    <property type="component" value="Unassembled WGS sequence"/>
</dbReference>
<name>A0A136WCD9_9FIRM</name>
<sequence length="55" mass="6618">MSFLWIGWELLINIVEEGMFCYLLTKTLGYHHHQLSWWFALPLEGAFTNLHLKMH</sequence>